<dbReference type="SUPFAM" id="SSF88946">
    <property type="entry name" value="Sigma2 domain of RNA polymerase sigma factors"/>
    <property type="match status" value="1"/>
</dbReference>
<dbReference type="Proteomes" id="UP001168537">
    <property type="component" value="Unassembled WGS sequence"/>
</dbReference>
<comment type="similarity">
    <text evidence="5">Belongs to the sigma-70 factor family. RpoD/SigA subfamily.</text>
</comment>
<dbReference type="InterPro" id="IPR007630">
    <property type="entry name" value="RNA_pol_sigma70_r4"/>
</dbReference>
<feature type="compositionally biased region" description="Basic and acidic residues" evidence="6">
    <location>
        <begin position="36"/>
        <end position="46"/>
    </location>
</feature>
<keyword evidence="1 5" id="KW-0805">Transcription regulation</keyword>
<evidence type="ECO:0000256" key="6">
    <source>
        <dbReference type="SAM" id="MobiDB-lite"/>
    </source>
</evidence>
<feature type="region of interest" description="Sigma-70 factor domain-2" evidence="5">
    <location>
        <begin position="272"/>
        <end position="342"/>
    </location>
</feature>
<evidence type="ECO:0000256" key="3">
    <source>
        <dbReference type="ARBA" id="ARBA00023125"/>
    </source>
</evidence>
<keyword evidence="2 5" id="KW-0731">Sigma factor</keyword>
<dbReference type="Gene3D" id="1.10.601.10">
    <property type="entry name" value="RNA Polymerase Primary Sigma Factor"/>
    <property type="match status" value="2"/>
</dbReference>
<dbReference type="PROSITE" id="PS00716">
    <property type="entry name" value="SIGMA70_2"/>
    <property type="match status" value="1"/>
</dbReference>
<evidence type="ECO:0000256" key="2">
    <source>
        <dbReference type="ARBA" id="ARBA00023082"/>
    </source>
</evidence>
<gene>
    <name evidence="5" type="primary">sigA</name>
    <name evidence="9" type="ORF">QWY29_17135</name>
</gene>
<protein>
    <recommendedName>
        <fullName evidence="5">RNA polymerase sigma factor SigA</fullName>
    </recommendedName>
</protein>
<feature type="domain" description="RNA polymerase sigma-70" evidence="7">
    <location>
        <begin position="296"/>
        <end position="309"/>
    </location>
</feature>
<dbReference type="Pfam" id="PF00140">
    <property type="entry name" value="Sigma70_r1_2"/>
    <property type="match status" value="1"/>
</dbReference>
<dbReference type="InterPro" id="IPR013324">
    <property type="entry name" value="RNA_pol_sigma_r3/r4-like"/>
</dbReference>
<dbReference type="InterPro" id="IPR007627">
    <property type="entry name" value="RNA_pol_sigma70_r2"/>
</dbReference>
<feature type="short sequence motif" description="Interaction with polymerase core subunit RpoC" evidence="5">
    <location>
        <begin position="296"/>
        <end position="299"/>
    </location>
</feature>
<evidence type="ECO:0000313" key="9">
    <source>
        <dbReference type="EMBL" id="MDN4163097.1"/>
    </source>
</evidence>
<dbReference type="InterPro" id="IPR012760">
    <property type="entry name" value="RNA_pol_sigma_RpoD_C"/>
</dbReference>
<feature type="region of interest" description="Disordered" evidence="6">
    <location>
        <begin position="83"/>
        <end position="120"/>
    </location>
</feature>
<dbReference type="InterPro" id="IPR014284">
    <property type="entry name" value="RNA_pol_sigma-70_dom"/>
</dbReference>
<dbReference type="InterPro" id="IPR000943">
    <property type="entry name" value="RNA_pol_sigma70"/>
</dbReference>
<dbReference type="SUPFAM" id="SSF88659">
    <property type="entry name" value="Sigma3 and sigma4 domains of RNA polymerase sigma factors"/>
    <property type="match status" value="2"/>
</dbReference>
<dbReference type="Gene3D" id="1.10.10.10">
    <property type="entry name" value="Winged helix-like DNA-binding domain superfamily/Winged helix DNA-binding domain"/>
    <property type="match status" value="2"/>
</dbReference>
<comment type="caution">
    <text evidence="9">The sequence shown here is derived from an EMBL/GenBank/DDBJ whole genome shotgun (WGS) entry which is preliminary data.</text>
</comment>
<comment type="function">
    <text evidence="5">Sigma factors are initiation factors that promote the attachment of RNA polymerase to specific initiation sites and are then released. This sigma factor is the primary sigma factor during exponential growth.</text>
</comment>
<feature type="DNA-binding region" description="H-T-H motif" evidence="5">
    <location>
        <begin position="466"/>
        <end position="485"/>
    </location>
</feature>
<dbReference type="InterPro" id="IPR050239">
    <property type="entry name" value="Sigma-70_RNA_pol_init_factors"/>
</dbReference>
<feature type="domain" description="RNA polymerase sigma-70" evidence="8">
    <location>
        <begin position="465"/>
        <end position="491"/>
    </location>
</feature>
<feature type="region of interest" description="Disordered" evidence="6">
    <location>
        <begin position="26"/>
        <end position="46"/>
    </location>
</feature>
<keyword evidence="10" id="KW-1185">Reference proteome</keyword>
<dbReference type="PRINTS" id="PR00046">
    <property type="entry name" value="SIGMA70FCT"/>
</dbReference>
<dbReference type="NCBIfam" id="TIGR02393">
    <property type="entry name" value="RpoD_Cterm"/>
    <property type="match status" value="1"/>
</dbReference>
<evidence type="ECO:0000259" key="8">
    <source>
        <dbReference type="PROSITE" id="PS00716"/>
    </source>
</evidence>
<dbReference type="Pfam" id="PF04542">
    <property type="entry name" value="Sigma70_r2"/>
    <property type="match status" value="1"/>
</dbReference>
<comment type="subcellular location">
    <subcellularLocation>
        <location evidence="5">Cytoplasm</location>
    </subcellularLocation>
</comment>
<dbReference type="InterPro" id="IPR036388">
    <property type="entry name" value="WH-like_DNA-bd_sf"/>
</dbReference>
<keyword evidence="4 5" id="KW-0804">Transcription</keyword>
<dbReference type="CDD" id="cd06171">
    <property type="entry name" value="Sigma70_r4"/>
    <property type="match status" value="1"/>
</dbReference>
<feature type="region of interest" description="Sigma-70 factor domain-4" evidence="5">
    <location>
        <begin position="440"/>
        <end position="493"/>
    </location>
</feature>
<dbReference type="InterPro" id="IPR013325">
    <property type="entry name" value="RNA_pol_sigma_r2"/>
</dbReference>
<dbReference type="HAMAP" id="MF_00963">
    <property type="entry name" value="Sigma70_RpoD_SigA"/>
    <property type="match status" value="1"/>
</dbReference>
<comment type="subunit">
    <text evidence="5">Interacts transiently with the RNA polymerase catalytic core.</text>
</comment>
<keyword evidence="5" id="KW-0963">Cytoplasm</keyword>
<dbReference type="EMBL" id="JAUHJR010000009">
    <property type="protein sequence ID" value="MDN4163097.1"/>
    <property type="molecule type" value="Genomic_DNA"/>
</dbReference>
<dbReference type="NCBIfam" id="NF004561">
    <property type="entry name" value="PRK05901.1-3"/>
    <property type="match status" value="1"/>
</dbReference>
<reference evidence="9" key="1">
    <citation type="submission" date="2023-06" db="EMBL/GenBank/DDBJ databases">
        <title>Draft genome sequence of Nocardioides sp. SOB72.</title>
        <authorList>
            <person name="Zhang G."/>
        </authorList>
    </citation>
    <scope>NUCLEOTIDE SEQUENCE</scope>
    <source>
        <strain evidence="9">SOB72</strain>
    </source>
</reference>
<evidence type="ECO:0000313" key="10">
    <source>
        <dbReference type="Proteomes" id="UP001168537"/>
    </source>
</evidence>
<dbReference type="InterPro" id="IPR009042">
    <property type="entry name" value="RNA_pol_sigma70_r1_2"/>
</dbReference>
<dbReference type="InterPro" id="IPR007624">
    <property type="entry name" value="RNA_pol_sigma70_r3"/>
</dbReference>
<organism evidence="9 10">
    <name type="scientific">Nocardioides abyssi</name>
    <dbReference type="NCBI Taxonomy" id="3058370"/>
    <lineage>
        <taxon>Bacteria</taxon>
        <taxon>Bacillati</taxon>
        <taxon>Actinomycetota</taxon>
        <taxon>Actinomycetes</taxon>
        <taxon>Propionibacteriales</taxon>
        <taxon>Nocardioidaceae</taxon>
        <taxon>Nocardioides</taxon>
    </lineage>
</organism>
<keyword evidence="3 5" id="KW-0238">DNA-binding</keyword>
<sequence length="505" mass="54907">MFVSSTARKIPSEVLSHPAVVALIERGQPSGSLSPEDVRQASEDAAVEPKHLKSLLAHLSSLGISVDISASAQRAVAATTARKTTTAKTAKKAPAKKAAAAAPTEEEAAPAKKTAAKTAKTAKTAKSAAAKTAAEPVPAVAAPVIGPDGKKILPDVPDEQFEKDVAQDPTIKADEEEATATSTFVVSSADETDEPAQQVMVAGATADPVKDYLKQIGKVPLLNAEMEVELAKRIEAGLFSEEKLAKGGKITPKLLEELEWIAEDGRRAKNHLLEANLRLVVSLAKRYTGRGMLFLDLIQEGNLGLIRAVEKFDYTKGYKFSTYATWWIRQAITRAMADQARTIRIPVHMVEVINKLARVQRQMLQDLGREPTPEELAKELDMTPEKVIEVQKYGREPISLHTPLGEDGDSEFGDLIEDSEAIVPADAVSFTLLQEQLHAVLDTLSEREAGVVSMRFGLTDGQPKTLDEIGKVYGVTRERIRQIESKTMSKLRHPSRSQVLRDYLD</sequence>
<dbReference type="PANTHER" id="PTHR30603">
    <property type="entry name" value="RNA POLYMERASE SIGMA FACTOR RPO"/>
    <property type="match status" value="1"/>
</dbReference>
<dbReference type="InterPro" id="IPR028630">
    <property type="entry name" value="Sigma70_RpoD"/>
</dbReference>
<dbReference type="PANTHER" id="PTHR30603:SF59">
    <property type="entry name" value="RNA POLYMERASE PRINCIPAL SIGMA FACTOR HRDA"/>
    <property type="match status" value="1"/>
</dbReference>
<evidence type="ECO:0000256" key="4">
    <source>
        <dbReference type="ARBA" id="ARBA00023163"/>
    </source>
</evidence>
<dbReference type="NCBIfam" id="TIGR02937">
    <property type="entry name" value="sigma70-ECF"/>
    <property type="match status" value="1"/>
</dbReference>
<evidence type="ECO:0000259" key="7">
    <source>
        <dbReference type="PROSITE" id="PS00715"/>
    </source>
</evidence>
<proteinExistence type="inferred from homology"/>
<evidence type="ECO:0000256" key="5">
    <source>
        <dbReference type="HAMAP-Rule" id="MF_00963"/>
    </source>
</evidence>
<name>A0ABT8EY75_9ACTN</name>
<dbReference type="Pfam" id="PF04545">
    <property type="entry name" value="Sigma70_r4"/>
    <property type="match status" value="1"/>
</dbReference>
<evidence type="ECO:0000256" key="1">
    <source>
        <dbReference type="ARBA" id="ARBA00023015"/>
    </source>
</evidence>
<feature type="compositionally biased region" description="Low complexity" evidence="6">
    <location>
        <begin position="111"/>
        <end position="120"/>
    </location>
</feature>
<feature type="region of interest" description="Sigma-70 factor domain-3" evidence="5">
    <location>
        <begin position="351"/>
        <end position="427"/>
    </location>
</feature>
<dbReference type="PROSITE" id="PS00715">
    <property type="entry name" value="SIGMA70_1"/>
    <property type="match status" value="1"/>
</dbReference>
<accession>A0ABT8EY75</accession>
<dbReference type="Pfam" id="PF04539">
    <property type="entry name" value="Sigma70_r3"/>
    <property type="match status" value="1"/>
</dbReference>